<evidence type="ECO:0000313" key="5">
    <source>
        <dbReference type="Proteomes" id="UP001518140"/>
    </source>
</evidence>
<accession>A0ABX0DT17</accession>
<evidence type="ECO:0000313" key="4">
    <source>
        <dbReference type="EMBL" id="NGO43850.1"/>
    </source>
</evidence>
<keyword evidence="5" id="KW-1185">Reference proteome</keyword>
<dbReference type="EMBL" id="JAAKZX010000047">
    <property type="protein sequence ID" value="NGO43850.1"/>
    <property type="molecule type" value="Genomic_DNA"/>
</dbReference>
<dbReference type="PANTHER" id="PTHR13847">
    <property type="entry name" value="SARCOSINE DEHYDROGENASE-RELATED"/>
    <property type="match status" value="1"/>
</dbReference>
<comment type="caution">
    <text evidence="4">The sequence shown here is derived from an EMBL/GenBank/DDBJ whole genome shotgun (WGS) entry which is preliminary data.</text>
</comment>
<dbReference type="SUPFAM" id="SSF51905">
    <property type="entry name" value="FAD/NAD(P)-binding domain"/>
    <property type="match status" value="1"/>
</dbReference>
<reference evidence="4 5" key="1">
    <citation type="submission" date="2020-02" db="EMBL/GenBank/DDBJ databases">
        <title>Whole-genome analyses of novel actinobacteria.</title>
        <authorList>
            <person name="Sahin N."/>
            <person name="Tokatli A."/>
        </authorList>
    </citation>
    <scope>NUCLEOTIDE SEQUENCE [LARGE SCALE GENOMIC DNA]</scope>
    <source>
        <strain evidence="4 5">YC419</strain>
    </source>
</reference>
<organism evidence="4 5">
    <name type="scientific">Streptomyces ureilyticus</name>
    <dbReference type="NCBI Taxonomy" id="1775131"/>
    <lineage>
        <taxon>Bacteria</taxon>
        <taxon>Bacillati</taxon>
        <taxon>Actinomycetota</taxon>
        <taxon>Actinomycetes</taxon>
        <taxon>Kitasatosporales</taxon>
        <taxon>Streptomycetaceae</taxon>
        <taxon>Streptomyces</taxon>
    </lineage>
</organism>
<evidence type="ECO:0000259" key="3">
    <source>
        <dbReference type="Pfam" id="PF01266"/>
    </source>
</evidence>
<name>A0ABX0DT17_9ACTN</name>
<evidence type="ECO:0000256" key="1">
    <source>
        <dbReference type="ARBA" id="ARBA00023002"/>
    </source>
</evidence>
<gene>
    <name evidence="4" type="ORF">G6048_17400</name>
</gene>
<feature type="compositionally biased region" description="Low complexity" evidence="2">
    <location>
        <begin position="63"/>
        <end position="72"/>
    </location>
</feature>
<dbReference type="SUPFAM" id="SSF54373">
    <property type="entry name" value="FAD-linked reductases, C-terminal domain"/>
    <property type="match status" value="1"/>
</dbReference>
<dbReference type="InterPro" id="IPR036188">
    <property type="entry name" value="FAD/NAD-bd_sf"/>
</dbReference>
<dbReference type="Gene3D" id="3.50.50.60">
    <property type="entry name" value="FAD/NAD(P)-binding domain"/>
    <property type="match status" value="1"/>
</dbReference>
<dbReference type="Gene3D" id="3.30.9.10">
    <property type="entry name" value="D-Amino Acid Oxidase, subunit A, domain 2"/>
    <property type="match status" value="1"/>
</dbReference>
<dbReference type="Pfam" id="PF01266">
    <property type="entry name" value="DAO"/>
    <property type="match status" value="1"/>
</dbReference>
<dbReference type="RefSeq" id="WP_165340448.1">
    <property type="nucleotide sequence ID" value="NZ_JAAKZX010000047.1"/>
</dbReference>
<keyword evidence="1" id="KW-0560">Oxidoreductase</keyword>
<feature type="region of interest" description="Disordered" evidence="2">
    <location>
        <begin position="54"/>
        <end position="89"/>
    </location>
</feature>
<evidence type="ECO:0000256" key="2">
    <source>
        <dbReference type="SAM" id="MobiDB-lite"/>
    </source>
</evidence>
<feature type="region of interest" description="Disordered" evidence="2">
    <location>
        <begin position="126"/>
        <end position="154"/>
    </location>
</feature>
<proteinExistence type="predicted"/>
<sequence length="154" mass="16334">MPLRHSVYLGEAKVAVTPLSNRLRFAGTMEFGGSDATIDAHRLRGIAQSAHAYLPDFAPEPQPQSQSQSQSQGWTGLRPMTPDGLPVIGPLPGKDNVLVASGHSMLGVTLAPVTADIIAAEISGGRQRAETAHTARPFSPQRFGSRRGRTRADG</sequence>
<dbReference type="InterPro" id="IPR006076">
    <property type="entry name" value="FAD-dep_OxRdtase"/>
</dbReference>
<feature type="domain" description="FAD dependent oxidoreductase" evidence="3">
    <location>
        <begin position="7"/>
        <end position="120"/>
    </location>
</feature>
<dbReference type="PANTHER" id="PTHR13847:SF289">
    <property type="entry name" value="GLYCINE OXIDASE"/>
    <property type="match status" value="1"/>
</dbReference>
<dbReference type="Proteomes" id="UP001518140">
    <property type="component" value="Unassembled WGS sequence"/>
</dbReference>
<feature type="compositionally biased region" description="Basic residues" evidence="2">
    <location>
        <begin position="144"/>
        <end position="154"/>
    </location>
</feature>
<protein>
    <submittedName>
        <fullName evidence="4">FAD-binding oxidoreductase</fullName>
    </submittedName>
</protein>